<sequence length="115" mass="12783">MAHYLRLDAVFVCTDSADSDEAFDDFTDRVFDELLKLQAIDTGIVEPDVTANVAERKMSILLGIEASTSRDAIRLFLANVRCALHAAECGTEEWPRYEPADDPLPPVRHVDFADA</sequence>
<gene>
    <name evidence="1" type="ORF">DP939_34965</name>
</gene>
<protein>
    <submittedName>
        <fullName evidence="1">Uncharacterized protein</fullName>
    </submittedName>
</protein>
<evidence type="ECO:0000313" key="1">
    <source>
        <dbReference type="EMBL" id="RBQ15576.1"/>
    </source>
</evidence>
<organism evidence="1 2">
    <name type="scientific">Spongiactinospora rosea</name>
    <dbReference type="NCBI Taxonomy" id="2248750"/>
    <lineage>
        <taxon>Bacteria</taxon>
        <taxon>Bacillati</taxon>
        <taxon>Actinomycetota</taxon>
        <taxon>Actinomycetes</taxon>
        <taxon>Streptosporangiales</taxon>
        <taxon>Streptosporangiaceae</taxon>
        <taxon>Spongiactinospora</taxon>
    </lineage>
</organism>
<dbReference type="AlphaFoldDB" id="A0A366LNT3"/>
<name>A0A366LNT3_9ACTN</name>
<accession>A0A366LNT3</accession>
<dbReference type="OrthoDB" id="3387693at2"/>
<evidence type="ECO:0000313" key="2">
    <source>
        <dbReference type="Proteomes" id="UP000253303"/>
    </source>
</evidence>
<dbReference type="Proteomes" id="UP000253303">
    <property type="component" value="Unassembled WGS sequence"/>
</dbReference>
<reference evidence="1 2" key="1">
    <citation type="submission" date="2018-06" db="EMBL/GenBank/DDBJ databases">
        <title>Sphaerisporangium craniellae sp. nov., isolated from a marine sponge in the South China Sea.</title>
        <authorList>
            <person name="Li L."/>
        </authorList>
    </citation>
    <scope>NUCLEOTIDE SEQUENCE [LARGE SCALE GENOMIC DNA]</scope>
    <source>
        <strain evidence="1 2">LHW63015</strain>
    </source>
</reference>
<keyword evidence="2" id="KW-1185">Reference proteome</keyword>
<proteinExistence type="predicted"/>
<dbReference type="RefSeq" id="WP_113985116.1">
    <property type="nucleotide sequence ID" value="NZ_QMEY01000022.1"/>
</dbReference>
<dbReference type="EMBL" id="QMEY01000022">
    <property type="protein sequence ID" value="RBQ15576.1"/>
    <property type="molecule type" value="Genomic_DNA"/>
</dbReference>
<comment type="caution">
    <text evidence="1">The sequence shown here is derived from an EMBL/GenBank/DDBJ whole genome shotgun (WGS) entry which is preliminary data.</text>
</comment>